<evidence type="ECO:0000256" key="2">
    <source>
        <dbReference type="ARBA" id="ARBA00008748"/>
    </source>
</evidence>
<comment type="subcellular location">
    <subcellularLocation>
        <location evidence="1 9">Cytoplasm</location>
    </subcellularLocation>
</comment>
<comment type="catalytic activity">
    <reaction evidence="8 9">
        <text>butanoate + ATP = butanoyl phosphate + ADP</text>
        <dbReference type="Rhea" id="RHEA:13585"/>
        <dbReference type="ChEBI" id="CHEBI:17968"/>
        <dbReference type="ChEBI" id="CHEBI:30616"/>
        <dbReference type="ChEBI" id="CHEBI:58079"/>
        <dbReference type="ChEBI" id="CHEBI:456216"/>
        <dbReference type="EC" id="2.7.2.7"/>
    </reaction>
</comment>
<dbReference type="Gene3D" id="3.30.420.40">
    <property type="match status" value="2"/>
</dbReference>
<dbReference type="InterPro" id="IPR023865">
    <property type="entry name" value="Aliphatic_acid_kinase_CS"/>
</dbReference>
<keyword evidence="7 9" id="KW-0067">ATP-binding</keyword>
<dbReference type="InterPro" id="IPR043129">
    <property type="entry name" value="ATPase_NBD"/>
</dbReference>
<protein>
    <recommendedName>
        <fullName evidence="9">Probable butyrate kinase</fullName>
        <shortName evidence="9">BK</shortName>
        <ecNumber evidence="9">2.7.2.7</ecNumber>
    </recommendedName>
    <alternativeName>
        <fullName evidence="9">Branched-chain carboxylic acid kinase</fullName>
    </alternativeName>
</protein>
<dbReference type="PRINTS" id="PR00471">
    <property type="entry name" value="ACETATEKNASE"/>
</dbReference>
<evidence type="ECO:0000256" key="5">
    <source>
        <dbReference type="ARBA" id="ARBA00022741"/>
    </source>
</evidence>
<evidence type="ECO:0000256" key="10">
    <source>
        <dbReference type="RuleBase" id="RU003835"/>
    </source>
</evidence>
<dbReference type="GO" id="GO:0047761">
    <property type="term" value="F:butyrate kinase activity"/>
    <property type="evidence" value="ECO:0007669"/>
    <property type="project" value="UniProtKB-UniRule"/>
</dbReference>
<name>A0A7V7QKQ4_9FIRM</name>
<sequence>MKVYKVFAINPGSTSTKISLFENENVVYTANVSHDASRLAQFQTISEQLPYRKDTILNLLKENSIRLEGVDAFVGRGGGLLPLEGGTYEVDELLLEHAKIGANNVAHPAQLGSQLAHEFKKEYGGKCFVVNPPDVDEYEEIARVTGIKEITRASHLHSLNQKETAIRHAKSIGKTYEECNFIICHIGGGISVAAHKKGRMIDGIDIVEGEGPMAPTRAGAIPAAPLIRLCYSGKYSEKEMLAKCTKNGGLVDHLGTSDALEISKRAKAGEPYAKLIWEAMIYQIIKTIGSMACVLQGKVDGILLGGGMVYNKALVEMITKGCEFIAAITAYPGEFEMEAMVSGAIRVMEGMEKAKKYTGIPVFQGFLGGNYESK</sequence>
<comment type="similarity">
    <text evidence="2 9 10">Belongs to the acetokinase family.</text>
</comment>
<keyword evidence="6 9" id="KW-0418">Kinase</keyword>
<dbReference type="EC" id="2.7.2.7" evidence="9"/>
<dbReference type="EMBL" id="WAGX01000005">
    <property type="protein sequence ID" value="KAB1438434.1"/>
    <property type="molecule type" value="Genomic_DNA"/>
</dbReference>
<proteinExistence type="inferred from homology"/>
<evidence type="ECO:0000256" key="4">
    <source>
        <dbReference type="ARBA" id="ARBA00022679"/>
    </source>
</evidence>
<dbReference type="NCBIfam" id="NF002834">
    <property type="entry name" value="PRK03011.1-5"/>
    <property type="match status" value="1"/>
</dbReference>
<evidence type="ECO:0000313" key="12">
    <source>
        <dbReference type="Proteomes" id="UP000461768"/>
    </source>
</evidence>
<keyword evidence="12" id="KW-1185">Reference proteome</keyword>
<dbReference type="RefSeq" id="WP_151145858.1">
    <property type="nucleotide sequence ID" value="NZ_WAGX01000005.1"/>
</dbReference>
<dbReference type="HAMAP" id="MF_00542">
    <property type="entry name" value="Butyrate_kinase"/>
    <property type="match status" value="1"/>
</dbReference>
<keyword evidence="3 9" id="KW-0963">Cytoplasm</keyword>
<evidence type="ECO:0000256" key="8">
    <source>
        <dbReference type="ARBA" id="ARBA00048596"/>
    </source>
</evidence>
<evidence type="ECO:0000256" key="6">
    <source>
        <dbReference type="ARBA" id="ARBA00022777"/>
    </source>
</evidence>
<dbReference type="PANTHER" id="PTHR21060:SF3">
    <property type="entry name" value="BUTYRATE KINASE 2-RELATED"/>
    <property type="match status" value="1"/>
</dbReference>
<dbReference type="NCBIfam" id="TIGR02707">
    <property type="entry name" value="butyr_kinase"/>
    <property type="match status" value="1"/>
</dbReference>
<dbReference type="Pfam" id="PF00871">
    <property type="entry name" value="Acetate_kinase"/>
    <property type="match status" value="1"/>
</dbReference>
<dbReference type="Proteomes" id="UP000461768">
    <property type="component" value="Unassembled WGS sequence"/>
</dbReference>
<organism evidence="11 12">
    <name type="scientific">Candidatus Galacturonatibacter soehngenii</name>
    <dbReference type="NCBI Taxonomy" id="2307010"/>
    <lineage>
        <taxon>Bacteria</taxon>
        <taxon>Bacillati</taxon>
        <taxon>Bacillota</taxon>
        <taxon>Clostridia</taxon>
        <taxon>Lachnospirales</taxon>
        <taxon>Lachnospiraceae</taxon>
        <taxon>Candidatus Galacturonatibacter</taxon>
    </lineage>
</organism>
<dbReference type="GO" id="GO:0005524">
    <property type="term" value="F:ATP binding"/>
    <property type="evidence" value="ECO:0007669"/>
    <property type="project" value="UniProtKB-KW"/>
</dbReference>
<evidence type="ECO:0000256" key="1">
    <source>
        <dbReference type="ARBA" id="ARBA00004496"/>
    </source>
</evidence>
<dbReference type="GO" id="GO:0006083">
    <property type="term" value="P:acetate metabolic process"/>
    <property type="evidence" value="ECO:0007669"/>
    <property type="project" value="TreeGrafter"/>
</dbReference>
<dbReference type="PIRSF" id="PIRSF036458">
    <property type="entry name" value="Butyrate_kin"/>
    <property type="match status" value="1"/>
</dbReference>
<dbReference type="PROSITE" id="PS01076">
    <property type="entry name" value="ACETATE_KINASE_2"/>
    <property type="match status" value="1"/>
</dbReference>
<reference evidence="11 12" key="2">
    <citation type="submission" date="2020-02" db="EMBL/GenBank/DDBJ databases">
        <title>Candidatus Galacturonibacter soehngenii shows hetero-acetogenic catabolism of galacturonic acid but lacks a canonical carbon monoxide dehydrogenase/acetyl-CoA synthase complex.</title>
        <authorList>
            <person name="Diender M."/>
            <person name="Stouten G.R."/>
            <person name="Petersen J.F."/>
            <person name="Nielsen P.H."/>
            <person name="Dueholm M.S."/>
            <person name="Pronk J.T."/>
            <person name="Van Loosdrecht M.C.M."/>
        </authorList>
    </citation>
    <scope>NUCLEOTIDE SEQUENCE [LARGE SCALE GENOMIC DNA]</scope>
    <source>
        <strain evidence="11">GalUA</strain>
    </source>
</reference>
<accession>A0A7V7QKQ4</accession>
<keyword evidence="4 9" id="KW-0808">Transferase</keyword>
<gene>
    <name evidence="9 11" type="primary">buk</name>
    <name evidence="11" type="ORF">F7O84_12895</name>
</gene>
<dbReference type="OrthoDB" id="9771859at2"/>
<dbReference type="SUPFAM" id="SSF53067">
    <property type="entry name" value="Actin-like ATPase domain"/>
    <property type="match status" value="2"/>
</dbReference>
<evidence type="ECO:0000256" key="7">
    <source>
        <dbReference type="ARBA" id="ARBA00022840"/>
    </source>
</evidence>
<dbReference type="GO" id="GO:0008776">
    <property type="term" value="F:acetate kinase activity"/>
    <property type="evidence" value="ECO:0007669"/>
    <property type="project" value="TreeGrafter"/>
</dbReference>
<dbReference type="PANTHER" id="PTHR21060">
    <property type="entry name" value="ACETATE KINASE"/>
    <property type="match status" value="1"/>
</dbReference>
<dbReference type="InterPro" id="IPR011245">
    <property type="entry name" value="Butyrate_kin"/>
</dbReference>
<evidence type="ECO:0000256" key="3">
    <source>
        <dbReference type="ARBA" id="ARBA00022490"/>
    </source>
</evidence>
<dbReference type="AlphaFoldDB" id="A0A7V7QKQ4"/>
<dbReference type="GO" id="GO:0005737">
    <property type="term" value="C:cytoplasm"/>
    <property type="evidence" value="ECO:0007669"/>
    <property type="project" value="UniProtKB-SubCell"/>
</dbReference>
<keyword evidence="5 9" id="KW-0547">Nucleotide-binding</keyword>
<dbReference type="CDD" id="cd24011">
    <property type="entry name" value="ASKHA_NBD_BK"/>
    <property type="match status" value="1"/>
</dbReference>
<dbReference type="InterPro" id="IPR000890">
    <property type="entry name" value="Aliphatic_acid_kin_short-chain"/>
</dbReference>
<evidence type="ECO:0000313" key="11">
    <source>
        <dbReference type="EMBL" id="KAB1438434.1"/>
    </source>
</evidence>
<reference evidence="11 12" key="1">
    <citation type="submission" date="2019-09" db="EMBL/GenBank/DDBJ databases">
        <authorList>
            <person name="Valk L.C."/>
        </authorList>
    </citation>
    <scope>NUCLEOTIDE SEQUENCE [LARGE SCALE GENOMIC DNA]</scope>
    <source>
        <strain evidence="11">GalUA</strain>
    </source>
</reference>
<evidence type="ECO:0000256" key="9">
    <source>
        <dbReference type="HAMAP-Rule" id="MF_00542"/>
    </source>
</evidence>
<comment type="caution">
    <text evidence="11">The sequence shown here is derived from an EMBL/GenBank/DDBJ whole genome shotgun (WGS) entry which is preliminary data.</text>
</comment>